<dbReference type="Pfam" id="PF01926">
    <property type="entry name" value="MMR_HSR1"/>
    <property type="match status" value="1"/>
</dbReference>
<dbReference type="InterPro" id="IPR027417">
    <property type="entry name" value="P-loop_NTPase"/>
</dbReference>
<dbReference type="SUPFAM" id="SSF52540">
    <property type="entry name" value="P-loop containing nucleoside triphosphate hydrolases"/>
    <property type="match status" value="1"/>
</dbReference>
<gene>
    <name evidence="3" type="ORF">P153DRAFT_287352</name>
</gene>
<dbReference type="Gene3D" id="3.40.50.300">
    <property type="entry name" value="P-loop containing nucleotide triphosphate hydrolases"/>
    <property type="match status" value="1"/>
</dbReference>
<sequence length="427" mass="47974">MRGSFSPEIVPGAPWAFIAVMGVTGAGKSTFIKWASGNAEIEIGHDLESCTSEITAYTFHLNGYNINLVDTPGFNDTHKSETEVLQDIAAWLKSTYEGDTRLNGVIYLHSLVNVRMEGSALRNLKMFRQLCGKEPLKNVILATTFWSEVAQEDALRREEQLRTTPSFWGDMLDRGSTMKRLIDTNSALDIVTLLIRKPKVTLQIQQELVEDNKSLVDTAAGQAVNEELMRLAQGHKTDLARIQRELHEALQERDDEMQQILHTQQLRLDKEIDKVRHQQEQLRYDRRAERRKIESDYELRMTSMRDEYERRALADREAMLQQLDFDQAVALVRANEGKIPVSERDELEGKIAELSKKLAQASEKIRPGDGPARKKKGSSRYLFKALQLVLPVTSMALLGVPIFSPFGGGGAAGGIMEKIFGGGDTEA</sequence>
<dbReference type="InterPro" id="IPR006073">
    <property type="entry name" value="GTP-bd"/>
</dbReference>
<dbReference type="EMBL" id="ML977503">
    <property type="protein sequence ID" value="KAF2131053.1"/>
    <property type="molecule type" value="Genomic_DNA"/>
</dbReference>
<evidence type="ECO:0000256" key="1">
    <source>
        <dbReference type="SAM" id="Coils"/>
    </source>
</evidence>
<accession>A0A6A6AIJ6</accession>
<dbReference type="OrthoDB" id="8954335at2759"/>
<protein>
    <recommendedName>
        <fullName evidence="2">G domain-containing protein</fullName>
    </recommendedName>
</protein>
<name>A0A6A6AIJ6_9PLEO</name>
<feature type="coiled-coil region" evidence="1">
    <location>
        <begin position="225"/>
        <end position="259"/>
    </location>
</feature>
<reference evidence="3" key="1">
    <citation type="journal article" date="2020" name="Stud. Mycol.">
        <title>101 Dothideomycetes genomes: a test case for predicting lifestyles and emergence of pathogens.</title>
        <authorList>
            <person name="Haridas S."/>
            <person name="Albert R."/>
            <person name="Binder M."/>
            <person name="Bloem J."/>
            <person name="Labutti K."/>
            <person name="Salamov A."/>
            <person name="Andreopoulos B."/>
            <person name="Baker S."/>
            <person name="Barry K."/>
            <person name="Bills G."/>
            <person name="Bluhm B."/>
            <person name="Cannon C."/>
            <person name="Castanera R."/>
            <person name="Culley D."/>
            <person name="Daum C."/>
            <person name="Ezra D."/>
            <person name="Gonzalez J."/>
            <person name="Henrissat B."/>
            <person name="Kuo A."/>
            <person name="Liang C."/>
            <person name="Lipzen A."/>
            <person name="Lutzoni F."/>
            <person name="Magnuson J."/>
            <person name="Mondo S."/>
            <person name="Nolan M."/>
            <person name="Ohm R."/>
            <person name="Pangilinan J."/>
            <person name="Park H.-J."/>
            <person name="Ramirez L."/>
            <person name="Alfaro M."/>
            <person name="Sun H."/>
            <person name="Tritt A."/>
            <person name="Yoshinaga Y."/>
            <person name="Zwiers L.-H."/>
            <person name="Turgeon B."/>
            <person name="Goodwin S."/>
            <person name="Spatafora J."/>
            <person name="Crous P."/>
            <person name="Grigoriev I."/>
        </authorList>
    </citation>
    <scope>NUCLEOTIDE SEQUENCE</scope>
    <source>
        <strain evidence="3">CBS 119687</strain>
    </source>
</reference>
<keyword evidence="4" id="KW-1185">Reference proteome</keyword>
<dbReference type="RefSeq" id="XP_033525440.1">
    <property type="nucleotide sequence ID" value="XM_033663526.1"/>
</dbReference>
<proteinExistence type="predicted"/>
<evidence type="ECO:0000313" key="4">
    <source>
        <dbReference type="Proteomes" id="UP000799771"/>
    </source>
</evidence>
<dbReference type="Proteomes" id="UP000799771">
    <property type="component" value="Unassembled WGS sequence"/>
</dbReference>
<dbReference type="AlphaFoldDB" id="A0A6A6AIJ6"/>
<evidence type="ECO:0000259" key="2">
    <source>
        <dbReference type="Pfam" id="PF01926"/>
    </source>
</evidence>
<organism evidence="3 4">
    <name type="scientific">Dothidotthia symphoricarpi CBS 119687</name>
    <dbReference type="NCBI Taxonomy" id="1392245"/>
    <lineage>
        <taxon>Eukaryota</taxon>
        <taxon>Fungi</taxon>
        <taxon>Dikarya</taxon>
        <taxon>Ascomycota</taxon>
        <taxon>Pezizomycotina</taxon>
        <taxon>Dothideomycetes</taxon>
        <taxon>Pleosporomycetidae</taxon>
        <taxon>Pleosporales</taxon>
        <taxon>Dothidotthiaceae</taxon>
        <taxon>Dothidotthia</taxon>
    </lineage>
</organism>
<dbReference type="GO" id="GO:0005525">
    <property type="term" value="F:GTP binding"/>
    <property type="evidence" value="ECO:0007669"/>
    <property type="project" value="InterPro"/>
</dbReference>
<dbReference type="GeneID" id="54403958"/>
<feature type="domain" description="G" evidence="2">
    <location>
        <begin position="18"/>
        <end position="88"/>
    </location>
</feature>
<keyword evidence="1" id="KW-0175">Coiled coil</keyword>
<evidence type="ECO:0000313" key="3">
    <source>
        <dbReference type="EMBL" id="KAF2131053.1"/>
    </source>
</evidence>